<dbReference type="HOGENOM" id="CLU_079231_0_0_1"/>
<evidence type="ECO:0000313" key="1">
    <source>
        <dbReference type="EMBL" id="ETI34798.1"/>
    </source>
</evidence>
<organism evidence="1 2">
    <name type="scientific">Phytophthora nicotianae P1569</name>
    <dbReference type="NCBI Taxonomy" id="1317065"/>
    <lineage>
        <taxon>Eukaryota</taxon>
        <taxon>Sar</taxon>
        <taxon>Stramenopiles</taxon>
        <taxon>Oomycota</taxon>
        <taxon>Peronosporomycetes</taxon>
        <taxon>Peronosporales</taxon>
        <taxon>Peronosporaceae</taxon>
        <taxon>Phytophthora</taxon>
    </lineage>
</organism>
<name>V9E8C3_PHYNI</name>
<dbReference type="AlphaFoldDB" id="V9E8C3"/>
<keyword evidence="2" id="KW-1185">Reference proteome</keyword>
<sequence length="223" mass="24953">MNSCSYAFEMQLLLHPNFKNPVGALKKVILMSNLQAGASQQVADRHFIKVRRKIIDGVRRIMEAVDTQPTPPGIVAPPPVAVLSRYLMELFAETANEVAPPPVDTHTAMHEQRIDEELDRWLSTPTSLKVIRPGEFEPVLSFWKRQHDQGNFRHLSLVARVLDYVDITQCPKLSTNAAAKRLPSNVLVNMTQDLDDEFGSLENMFSAASMDLGLSDNEEVTEG</sequence>
<reference evidence="1 2" key="1">
    <citation type="submission" date="2013-11" db="EMBL/GenBank/DDBJ databases">
        <title>The Genome Sequence of Phytophthora parasitica P1569.</title>
        <authorList>
            <consortium name="The Broad Institute Genomics Platform"/>
            <person name="Russ C."/>
            <person name="Tyler B."/>
            <person name="Panabieres F."/>
            <person name="Shan W."/>
            <person name="Tripathy S."/>
            <person name="Grunwald N."/>
            <person name="Machado M."/>
            <person name="Johnson C.S."/>
            <person name="Arredondo F."/>
            <person name="Hong C."/>
            <person name="Coffey M."/>
            <person name="Young S.K."/>
            <person name="Zeng Q."/>
            <person name="Gargeya S."/>
            <person name="Fitzgerald M."/>
            <person name="Abouelleil A."/>
            <person name="Alvarado L."/>
            <person name="Chapman S.B."/>
            <person name="Gainer-Dewar J."/>
            <person name="Goldberg J."/>
            <person name="Griggs A."/>
            <person name="Gujja S."/>
            <person name="Hansen M."/>
            <person name="Howarth C."/>
            <person name="Imamovic A."/>
            <person name="Ireland A."/>
            <person name="Larimer J."/>
            <person name="McCowan C."/>
            <person name="Murphy C."/>
            <person name="Pearson M."/>
            <person name="Poon T.W."/>
            <person name="Priest M."/>
            <person name="Roberts A."/>
            <person name="Saif S."/>
            <person name="Shea T."/>
            <person name="Sykes S."/>
            <person name="Wortman J."/>
            <person name="Nusbaum C."/>
            <person name="Birren B."/>
        </authorList>
    </citation>
    <scope>NUCLEOTIDE SEQUENCE [LARGE SCALE GENOMIC DNA]</scope>
    <source>
        <strain evidence="1 2">P1569</strain>
    </source>
</reference>
<dbReference type="eggNOG" id="ENOG502RGBK">
    <property type="taxonomic scope" value="Eukaryota"/>
</dbReference>
<protein>
    <recommendedName>
        <fullName evidence="3">HAT C-terminal dimerisation domain-containing protein</fullName>
    </recommendedName>
</protein>
<gene>
    <name evidence="1" type="ORF">F443_18773</name>
</gene>
<accession>V9E8C3</accession>
<evidence type="ECO:0008006" key="3">
    <source>
        <dbReference type="Google" id="ProtNLM"/>
    </source>
</evidence>
<dbReference type="EMBL" id="ANIZ01003289">
    <property type="protein sequence ID" value="ETI34798.1"/>
    <property type="molecule type" value="Genomic_DNA"/>
</dbReference>
<evidence type="ECO:0000313" key="2">
    <source>
        <dbReference type="Proteomes" id="UP000018721"/>
    </source>
</evidence>
<dbReference type="Proteomes" id="UP000018721">
    <property type="component" value="Unassembled WGS sequence"/>
</dbReference>
<comment type="caution">
    <text evidence="1">The sequence shown here is derived from an EMBL/GenBank/DDBJ whole genome shotgun (WGS) entry which is preliminary data.</text>
</comment>
<proteinExistence type="predicted"/>